<evidence type="ECO:0000256" key="2">
    <source>
        <dbReference type="SAM" id="SignalP"/>
    </source>
</evidence>
<protein>
    <submittedName>
        <fullName evidence="3">Uncharacterized protein</fullName>
    </submittedName>
</protein>
<reference evidence="3 4" key="1">
    <citation type="submission" date="2014-04" db="EMBL/GenBank/DDBJ databases">
        <title>Evolutionary Origins and Diversification of the Mycorrhizal Mutualists.</title>
        <authorList>
            <consortium name="DOE Joint Genome Institute"/>
            <consortium name="Mycorrhizal Genomics Consortium"/>
            <person name="Kohler A."/>
            <person name="Kuo A."/>
            <person name="Nagy L.G."/>
            <person name="Floudas D."/>
            <person name="Copeland A."/>
            <person name="Barry K.W."/>
            <person name="Cichocki N."/>
            <person name="Veneault-Fourrey C."/>
            <person name="LaButti K."/>
            <person name="Lindquist E.A."/>
            <person name="Lipzen A."/>
            <person name="Lundell T."/>
            <person name="Morin E."/>
            <person name="Murat C."/>
            <person name="Riley R."/>
            <person name="Ohm R."/>
            <person name="Sun H."/>
            <person name="Tunlid A."/>
            <person name="Henrissat B."/>
            <person name="Grigoriev I.V."/>
            <person name="Hibbett D.S."/>
            <person name="Martin F."/>
        </authorList>
    </citation>
    <scope>NUCLEOTIDE SEQUENCE [LARGE SCALE GENOMIC DNA]</scope>
    <source>
        <strain evidence="3 4">Koide BX008</strain>
    </source>
</reference>
<dbReference type="EMBL" id="KN818223">
    <property type="protein sequence ID" value="KIL71043.1"/>
    <property type="molecule type" value="Genomic_DNA"/>
</dbReference>
<feature type="chain" id="PRO_5002159022" evidence="2">
    <location>
        <begin position="22"/>
        <end position="177"/>
    </location>
</feature>
<evidence type="ECO:0000256" key="1">
    <source>
        <dbReference type="SAM" id="MobiDB-lite"/>
    </source>
</evidence>
<keyword evidence="2" id="KW-0732">Signal</keyword>
<name>A0A0C2XPF7_AMAMK</name>
<dbReference type="Proteomes" id="UP000054549">
    <property type="component" value="Unassembled WGS sequence"/>
</dbReference>
<evidence type="ECO:0000313" key="4">
    <source>
        <dbReference type="Proteomes" id="UP000054549"/>
    </source>
</evidence>
<organism evidence="3 4">
    <name type="scientific">Amanita muscaria (strain Koide BX008)</name>
    <dbReference type="NCBI Taxonomy" id="946122"/>
    <lineage>
        <taxon>Eukaryota</taxon>
        <taxon>Fungi</taxon>
        <taxon>Dikarya</taxon>
        <taxon>Basidiomycota</taxon>
        <taxon>Agaricomycotina</taxon>
        <taxon>Agaricomycetes</taxon>
        <taxon>Agaricomycetidae</taxon>
        <taxon>Agaricales</taxon>
        <taxon>Pluteineae</taxon>
        <taxon>Amanitaceae</taxon>
        <taxon>Amanita</taxon>
    </lineage>
</organism>
<keyword evidence="4" id="KW-1185">Reference proteome</keyword>
<evidence type="ECO:0000313" key="3">
    <source>
        <dbReference type="EMBL" id="KIL71043.1"/>
    </source>
</evidence>
<accession>A0A0C2XPF7</accession>
<dbReference type="HOGENOM" id="CLU_1517500_0_0_1"/>
<sequence length="177" mass="17357">MRSLTFALATLAILTVQLASGAPAPWGDAETKSSEMVETGNAYTGTAGLADGGSAGDTPGAEHTSNFLLLPPLLRLMSGNGGRGGQANSGLAATRHSRKVHVHEHEHKESSQSSNTLNQNAFSGAAGKASGGSAGGPPALIDAISGNGGDGGDASSGPSLSGLWPQGLEVANVLGGS</sequence>
<proteinExistence type="predicted"/>
<dbReference type="InParanoid" id="A0A0C2XPF7"/>
<feature type="region of interest" description="Disordered" evidence="1">
    <location>
        <begin position="43"/>
        <end position="64"/>
    </location>
</feature>
<feature type="signal peptide" evidence="2">
    <location>
        <begin position="1"/>
        <end position="21"/>
    </location>
</feature>
<gene>
    <name evidence="3" type="ORF">M378DRAFT_155992</name>
</gene>
<feature type="region of interest" description="Disordered" evidence="1">
    <location>
        <begin position="79"/>
        <end position="166"/>
    </location>
</feature>
<dbReference type="AlphaFoldDB" id="A0A0C2XPF7"/>